<dbReference type="AlphaFoldDB" id="A0A1X7UR71"/>
<accession>A0A1X7UR71</accession>
<dbReference type="EnsemblMetazoa" id="Aqu2.1.30490_001">
    <property type="protein sequence ID" value="Aqu2.1.30490_001"/>
    <property type="gene ID" value="Aqu2.1.30490"/>
</dbReference>
<name>A0A1X7UR71_AMPQE</name>
<sequence length="41" mass="4988">MYYRNPLSSMYMLLVPDTVIQELVYQEYTVVYQKYTVVQAF</sequence>
<evidence type="ECO:0000313" key="1">
    <source>
        <dbReference type="EnsemblMetazoa" id="Aqu2.1.30490_001"/>
    </source>
</evidence>
<organism evidence="1">
    <name type="scientific">Amphimedon queenslandica</name>
    <name type="common">Sponge</name>
    <dbReference type="NCBI Taxonomy" id="400682"/>
    <lineage>
        <taxon>Eukaryota</taxon>
        <taxon>Metazoa</taxon>
        <taxon>Porifera</taxon>
        <taxon>Demospongiae</taxon>
        <taxon>Heteroscleromorpha</taxon>
        <taxon>Haplosclerida</taxon>
        <taxon>Niphatidae</taxon>
        <taxon>Amphimedon</taxon>
    </lineage>
</organism>
<dbReference type="InParanoid" id="A0A1X7UR71"/>
<proteinExistence type="predicted"/>
<reference evidence="1" key="1">
    <citation type="submission" date="2017-05" db="UniProtKB">
        <authorList>
            <consortium name="EnsemblMetazoa"/>
        </authorList>
    </citation>
    <scope>IDENTIFICATION</scope>
</reference>
<protein>
    <submittedName>
        <fullName evidence="1">Uncharacterized protein</fullName>
    </submittedName>
</protein>